<protein>
    <recommendedName>
        <fullName evidence="6">Mce-associated membrane protein</fullName>
    </recommendedName>
</protein>
<proteinExistence type="predicted"/>
<dbReference type="GO" id="GO:0016020">
    <property type="term" value="C:membrane"/>
    <property type="evidence" value="ECO:0007669"/>
    <property type="project" value="UniProtKB-SubCell"/>
</dbReference>
<evidence type="ECO:0000313" key="5">
    <source>
        <dbReference type="Proteomes" id="UP000186218"/>
    </source>
</evidence>
<evidence type="ECO:0000256" key="1">
    <source>
        <dbReference type="ARBA" id="ARBA00004370"/>
    </source>
</evidence>
<organism evidence="4 5">
    <name type="scientific">Williamsia sterculiae</name>
    <dbReference type="NCBI Taxonomy" id="1344003"/>
    <lineage>
        <taxon>Bacteria</taxon>
        <taxon>Bacillati</taxon>
        <taxon>Actinomycetota</taxon>
        <taxon>Actinomycetes</taxon>
        <taxon>Mycobacteriales</taxon>
        <taxon>Nocardiaceae</taxon>
        <taxon>Williamsia</taxon>
    </lineage>
</organism>
<comment type="subcellular location">
    <subcellularLocation>
        <location evidence="1">Membrane</location>
    </subcellularLocation>
</comment>
<evidence type="ECO:0000313" key="4">
    <source>
        <dbReference type="EMBL" id="SIS14774.1"/>
    </source>
</evidence>
<reference evidence="4 5" key="1">
    <citation type="submission" date="2017-01" db="EMBL/GenBank/DDBJ databases">
        <authorList>
            <person name="Mah S.A."/>
            <person name="Swanson W.J."/>
            <person name="Moy G.W."/>
            <person name="Vacquier V.D."/>
        </authorList>
    </citation>
    <scope>NUCLEOTIDE SEQUENCE [LARGE SCALE GENOMIC DNA]</scope>
    <source>
        <strain evidence="4 5">CPCC 203464</strain>
    </source>
</reference>
<dbReference type="EMBL" id="FTNT01000009">
    <property type="protein sequence ID" value="SIS14774.1"/>
    <property type="molecule type" value="Genomic_DNA"/>
</dbReference>
<keyword evidence="2 3" id="KW-0472">Membrane</keyword>
<dbReference type="PANTHER" id="PTHR37042:SF4">
    <property type="entry name" value="OUTER MEMBRANE PROTEIN RV1973"/>
    <property type="match status" value="1"/>
</dbReference>
<keyword evidence="3" id="KW-1133">Transmembrane helix</keyword>
<dbReference type="STRING" id="1344003.SAMN05445060_2990"/>
<keyword evidence="3" id="KW-0812">Transmembrane</keyword>
<dbReference type="OrthoDB" id="4374550at2"/>
<feature type="transmembrane region" description="Helical" evidence="3">
    <location>
        <begin position="60"/>
        <end position="81"/>
    </location>
</feature>
<evidence type="ECO:0000256" key="2">
    <source>
        <dbReference type="ARBA" id="ARBA00023136"/>
    </source>
</evidence>
<name>A0A1N7GQA8_9NOCA</name>
<evidence type="ECO:0000256" key="3">
    <source>
        <dbReference type="SAM" id="Phobius"/>
    </source>
</evidence>
<evidence type="ECO:0008006" key="6">
    <source>
        <dbReference type="Google" id="ProtNLM"/>
    </source>
</evidence>
<dbReference type="Proteomes" id="UP000186218">
    <property type="component" value="Unassembled WGS sequence"/>
</dbReference>
<sequence>MNARALSAVVWSLTVVSVVAVVAAAVIVDAASWWLVPAIPAVVVTVGAALVVARGGASMWLPVAGMTLVICAATTAVAVAGESEDRPRTDPGLVAAASDAVGVVFTFSPDGLDRARVSVDAWVTDPLRTDYRVQGPDVVLPAAVETRATMSTTVTGAAVDRRAGDTARVLVFADQTISVPQQSGGSGTEQVVPITRWAIMRRVDDRWLLAELQTVGPGGT</sequence>
<dbReference type="PANTHER" id="PTHR37042">
    <property type="entry name" value="OUTER MEMBRANE PROTEIN RV1973"/>
    <property type="match status" value="1"/>
</dbReference>
<keyword evidence="5" id="KW-1185">Reference proteome</keyword>
<gene>
    <name evidence="4" type="ORF">SAMN05445060_2990</name>
</gene>
<dbReference type="AlphaFoldDB" id="A0A1N7GQA8"/>
<dbReference type="RefSeq" id="WP_076480908.1">
    <property type="nucleotide sequence ID" value="NZ_FTNT01000009.1"/>
</dbReference>
<feature type="transmembrane region" description="Helical" evidence="3">
    <location>
        <begin position="34"/>
        <end position="53"/>
    </location>
</feature>
<accession>A0A1N7GQA8</accession>